<dbReference type="EMBL" id="CP054563">
    <property type="protein sequence ID" value="QKQ35983.1"/>
    <property type="molecule type" value="Genomic_DNA"/>
</dbReference>
<gene>
    <name evidence="1" type="ORF">B6R31_005326</name>
    <name evidence="2" type="ORF">HPE44_16495</name>
</gene>
<protein>
    <submittedName>
        <fullName evidence="2">Uncharacterized protein</fullName>
    </submittedName>
</protein>
<sequence length="256" mass="28848">MATTVVSVPFENSDTSIQSELRVIFRPWKHIIHNNVPTVSFIDVGGGWNELGTFRLDSSFYKDKFIRWAMNCPSYRGNIKLFVQTKENELEVNDSWSFSDQVLMGDDTVSIFVKPTFEWIKSGSKQTCIIYTREQPSNTESQIAGIELVPPQVQWPATVGFNPTNINVQSEGSGDWKTGPVQLIMSGHKSDTFKMLSDKPIALEINGKKTVIDTVFKFKNINQNVSDSIMIRTPLQISGRDVAPNRITINAVIERV</sequence>
<organism evidence="2">
    <name type="scientific">Escherichia coli</name>
    <dbReference type="NCBI Taxonomy" id="562"/>
    <lineage>
        <taxon>Bacteria</taxon>
        <taxon>Pseudomonadati</taxon>
        <taxon>Pseudomonadota</taxon>
        <taxon>Gammaproteobacteria</taxon>
        <taxon>Enterobacterales</taxon>
        <taxon>Enterobacteriaceae</taxon>
        <taxon>Escherichia</taxon>
    </lineage>
</organism>
<name>A0A6N0IMH8_ECOLX</name>
<dbReference type="EMBL" id="AAVQAW010000062">
    <property type="protein sequence ID" value="EGD0651504.1"/>
    <property type="molecule type" value="Genomic_DNA"/>
</dbReference>
<evidence type="ECO:0000313" key="2">
    <source>
        <dbReference type="EMBL" id="QKQ35983.1"/>
    </source>
</evidence>
<dbReference type="RefSeq" id="WP_157915467.1">
    <property type="nucleotide sequence ID" value="NZ_CAJGGE010000056.1"/>
</dbReference>
<evidence type="ECO:0000313" key="1">
    <source>
        <dbReference type="EMBL" id="EGD0651504.1"/>
    </source>
</evidence>
<dbReference type="AlphaFoldDB" id="A0A6N0IMH8"/>
<reference evidence="1" key="1">
    <citation type="submission" date="2018-08" db="EMBL/GenBank/DDBJ databases">
        <authorList>
            <consortium name="GenomeTrakr network: Whole genome sequencing for foodborne pathogen traceback"/>
        </authorList>
    </citation>
    <scope>NUCLEOTIDE SEQUENCE</scope>
    <source>
        <strain evidence="1">NC_STEC178</strain>
    </source>
</reference>
<reference evidence="2" key="2">
    <citation type="submission" date="2020-05" db="EMBL/GenBank/DDBJ databases">
        <title>Title: F plasmids are the major carriers of antibiotic resistance genes in human-associated commensal E. coli.</title>
        <authorList>
            <person name="Stephens C."/>
            <person name="Arismendi T."/>
            <person name="Wright M."/>
            <person name="Hartman A."/>
            <person name="Gonzalez A."/>
            <person name="Gill M."/>
            <person name="Pandori M."/>
            <person name="Hess D."/>
        </authorList>
    </citation>
    <scope>NUCLEOTIDE SEQUENCE</scope>
    <source>
        <strain evidence="2">SCU-478</strain>
    </source>
</reference>
<dbReference type="Proteomes" id="UP000630371">
    <property type="component" value="Unassembled WGS sequence"/>
</dbReference>
<accession>A0A6N0IMH8</accession>
<proteinExistence type="predicted"/>